<protein>
    <submittedName>
        <fullName evidence="3">Transcription factor FAR family</fullName>
    </submittedName>
</protein>
<evidence type="ECO:0000313" key="3">
    <source>
        <dbReference type="EMBL" id="KAF5754458.1"/>
    </source>
</evidence>
<sequence>MSWLSNYLFGQYSDESVVPDSYEGTAISDSFEKPVSSNLRETEVVSGIHYRDNTVQLDLNTPVEDPYAQQGYSNFGYGGDYSFVQQECYPNDSYGCQQSLQGYSNFGYGGEQSFVQQECYPNQSYGCEQSFEHQVYSNLGDDGEPEDVSVDEEGCYPFTFSFDTTQTFSSRKELVRWVQDTAKDNGYLIVTKRSNKRGENYKIWFQCTFGGEHKSVATQRKTGSKKIGCPFEMIGFSESSGSVWRIEVTKAKHNHTPIENFEGHAYARRLSSEDKKLVKELAEQDIPNQSIWRTLTKNNPARKLIPKDIHNVVQKINAEKNVGKSPMQKLENILIEKNYTYYMRTNEISNEVEDVFFVHEKSFTMWCAFPHVLLIHATYKTNMYNLPFVQVVGLTSTNKSFTAACAVISAEKSENYLWVLQRIKSMLAGCMEPRVILTDRDFALMNACEQVFPKAHKYLCRFHIQQNINKNNKKKFSDKEWKEFVRTFWTLCESTTEEIYSYNLENLEAQLKEADREQVFYYLKKSWLDPYREKFVSCWINQTINFHQTTTNRVEGMHATLKSHFPSHRNTLDKLVLYVDHVVDRQYAEIRSSFEISLRKVMTHHKKQPMLAYILRKVSIYAIELLSMELKRKEDGLRAYGASCGCQLFTSCGLPCACRLEKLENKGN</sequence>
<gene>
    <name evidence="3" type="ORF">HanXRQr2_Chr17g0791401</name>
</gene>
<accession>A0A9K3DGV3</accession>
<dbReference type="PANTHER" id="PTHR31569:SF4">
    <property type="entry name" value="SWIM-TYPE DOMAIN-CONTAINING PROTEIN"/>
    <property type="match status" value="1"/>
</dbReference>
<dbReference type="AlphaFoldDB" id="A0A9K3DGV3"/>
<feature type="coiled-coil region" evidence="1">
    <location>
        <begin position="497"/>
        <end position="524"/>
    </location>
</feature>
<reference evidence="3" key="1">
    <citation type="journal article" date="2017" name="Nature">
        <title>The sunflower genome provides insights into oil metabolism, flowering and Asterid evolution.</title>
        <authorList>
            <person name="Badouin H."/>
            <person name="Gouzy J."/>
            <person name="Grassa C.J."/>
            <person name="Murat F."/>
            <person name="Staton S.E."/>
            <person name="Cottret L."/>
            <person name="Lelandais-Briere C."/>
            <person name="Owens G.L."/>
            <person name="Carrere S."/>
            <person name="Mayjonade B."/>
            <person name="Legrand L."/>
            <person name="Gill N."/>
            <person name="Kane N.C."/>
            <person name="Bowers J.E."/>
            <person name="Hubner S."/>
            <person name="Bellec A."/>
            <person name="Berard A."/>
            <person name="Berges H."/>
            <person name="Blanchet N."/>
            <person name="Boniface M.C."/>
            <person name="Brunel D."/>
            <person name="Catrice O."/>
            <person name="Chaidir N."/>
            <person name="Claudel C."/>
            <person name="Donnadieu C."/>
            <person name="Faraut T."/>
            <person name="Fievet G."/>
            <person name="Helmstetter N."/>
            <person name="King M."/>
            <person name="Knapp S.J."/>
            <person name="Lai Z."/>
            <person name="Le Paslier M.C."/>
            <person name="Lippi Y."/>
            <person name="Lorenzon L."/>
            <person name="Mandel J.R."/>
            <person name="Marage G."/>
            <person name="Marchand G."/>
            <person name="Marquand E."/>
            <person name="Bret-Mestries E."/>
            <person name="Morien E."/>
            <person name="Nambeesan S."/>
            <person name="Nguyen T."/>
            <person name="Pegot-Espagnet P."/>
            <person name="Pouilly N."/>
            <person name="Raftis F."/>
            <person name="Sallet E."/>
            <person name="Schiex T."/>
            <person name="Thomas J."/>
            <person name="Vandecasteele C."/>
            <person name="Vares D."/>
            <person name="Vear F."/>
            <person name="Vautrin S."/>
            <person name="Crespi M."/>
            <person name="Mangin B."/>
            <person name="Burke J.M."/>
            <person name="Salse J."/>
            <person name="Munos S."/>
            <person name="Vincourt P."/>
            <person name="Rieseberg L.H."/>
            <person name="Langlade N.B."/>
        </authorList>
    </citation>
    <scope>NUCLEOTIDE SEQUENCE</scope>
    <source>
        <tissue evidence="3">Leaves</tissue>
    </source>
</reference>
<dbReference type="InterPro" id="IPR014842">
    <property type="entry name" value="AFT"/>
</dbReference>
<name>A0A9K3DGV3_HELAN</name>
<proteinExistence type="predicted"/>
<dbReference type="PANTHER" id="PTHR31569">
    <property type="entry name" value="SWIM-TYPE DOMAIN-CONTAINING PROTEIN"/>
    <property type="match status" value="1"/>
</dbReference>
<keyword evidence="1" id="KW-0175">Coiled coil</keyword>
<dbReference type="GO" id="GO:0000981">
    <property type="term" value="F:DNA-binding transcription factor activity, RNA polymerase II-specific"/>
    <property type="evidence" value="ECO:0007669"/>
    <property type="project" value="InterPro"/>
</dbReference>
<evidence type="ECO:0000259" key="2">
    <source>
        <dbReference type="Pfam" id="PF10551"/>
    </source>
</evidence>
<feature type="domain" description="MULE transposase" evidence="2">
    <location>
        <begin position="372"/>
        <end position="467"/>
    </location>
</feature>
<evidence type="ECO:0000313" key="4">
    <source>
        <dbReference type="Proteomes" id="UP000215914"/>
    </source>
</evidence>
<dbReference type="InterPro" id="IPR052579">
    <property type="entry name" value="Zinc_finger_SWIM"/>
</dbReference>
<dbReference type="Pfam" id="PF08731">
    <property type="entry name" value="AFT"/>
    <property type="match status" value="1"/>
</dbReference>
<organism evidence="3 4">
    <name type="scientific">Helianthus annuus</name>
    <name type="common">Common sunflower</name>
    <dbReference type="NCBI Taxonomy" id="4232"/>
    <lineage>
        <taxon>Eukaryota</taxon>
        <taxon>Viridiplantae</taxon>
        <taxon>Streptophyta</taxon>
        <taxon>Embryophyta</taxon>
        <taxon>Tracheophyta</taxon>
        <taxon>Spermatophyta</taxon>
        <taxon>Magnoliopsida</taxon>
        <taxon>eudicotyledons</taxon>
        <taxon>Gunneridae</taxon>
        <taxon>Pentapetalae</taxon>
        <taxon>asterids</taxon>
        <taxon>campanulids</taxon>
        <taxon>Asterales</taxon>
        <taxon>Asteraceae</taxon>
        <taxon>Asteroideae</taxon>
        <taxon>Heliantheae alliance</taxon>
        <taxon>Heliantheae</taxon>
        <taxon>Helianthus</taxon>
    </lineage>
</organism>
<keyword evidence="4" id="KW-1185">Reference proteome</keyword>
<evidence type="ECO:0000256" key="1">
    <source>
        <dbReference type="SAM" id="Coils"/>
    </source>
</evidence>
<dbReference type="InterPro" id="IPR018289">
    <property type="entry name" value="MULE_transposase_dom"/>
</dbReference>
<reference evidence="3" key="2">
    <citation type="submission" date="2020-06" db="EMBL/GenBank/DDBJ databases">
        <title>Helianthus annuus Genome sequencing and assembly Release 2.</title>
        <authorList>
            <person name="Gouzy J."/>
            <person name="Langlade N."/>
            <person name="Munos S."/>
        </authorList>
    </citation>
    <scope>NUCLEOTIDE SEQUENCE</scope>
    <source>
        <tissue evidence="3">Leaves</tissue>
    </source>
</reference>
<dbReference type="Pfam" id="PF10551">
    <property type="entry name" value="MULE"/>
    <property type="match status" value="1"/>
</dbReference>
<comment type="caution">
    <text evidence="3">The sequence shown here is derived from an EMBL/GenBank/DDBJ whole genome shotgun (WGS) entry which is preliminary data.</text>
</comment>
<dbReference type="EMBL" id="MNCJ02000332">
    <property type="protein sequence ID" value="KAF5754458.1"/>
    <property type="molecule type" value="Genomic_DNA"/>
</dbReference>
<dbReference type="Proteomes" id="UP000215914">
    <property type="component" value="Unassembled WGS sequence"/>
</dbReference>
<dbReference type="Gramene" id="mRNA:HanXRQr2_Chr17g0791401">
    <property type="protein sequence ID" value="mRNA:HanXRQr2_Chr17g0791401"/>
    <property type="gene ID" value="HanXRQr2_Chr17g0791401"/>
</dbReference>
<dbReference type="GO" id="GO:0010106">
    <property type="term" value="P:cellular response to iron ion starvation"/>
    <property type="evidence" value="ECO:0007669"/>
    <property type="project" value="InterPro"/>
</dbReference>
<dbReference type="GO" id="GO:0045944">
    <property type="term" value="P:positive regulation of transcription by RNA polymerase II"/>
    <property type="evidence" value="ECO:0007669"/>
    <property type="project" value="InterPro"/>
</dbReference>